<dbReference type="InterPro" id="IPR050245">
    <property type="entry name" value="PrsA_foldase"/>
</dbReference>
<dbReference type="InterPro" id="IPR000297">
    <property type="entry name" value="PPIase_PpiC"/>
</dbReference>
<dbReference type="InterPro" id="IPR046357">
    <property type="entry name" value="PPIase_dom_sf"/>
</dbReference>
<dbReference type="Pfam" id="PF13145">
    <property type="entry name" value="Rotamase_2"/>
    <property type="match status" value="1"/>
</dbReference>
<dbReference type="Gene3D" id="1.10.4030.10">
    <property type="entry name" value="Porin chaperone SurA, peptide-binding domain"/>
    <property type="match status" value="1"/>
</dbReference>
<dbReference type="Gene3D" id="3.10.50.40">
    <property type="match status" value="1"/>
</dbReference>
<sequence length="310" mass="35825">MFIFLLSACSNSDELVVVSGNTVVAEVKGVDITVDKLRDEIRFLIMQFRITNKNALSKEEKLLLKVKGLNRVIRNNLLLMEASSSGVFLTRNEYEVAFREIESEYEEDSFLEYLKVQNISHELWKIRLKNNLLINKFINGKFKIKTSGNKIEARKYYEAHKDRFKKGRMVRAFHIMVATEDEAKVVYDAIKSRKKSFSELAKIYSLASEASVGGDLGYFEVDQMPEEFNAVSKLKKDQISDVIKTPYGYHVFKVVDIKAPKQLSFLESQDTIYDQLSRDEQSNNFEKWLVELKNNSNIKIDENVLSKISL</sequence>
<evidence type="ECO:0000259" key="1">
    <source>
        <dbReference type="PROSITE" id="PS50198"/>
    </source>
</evidence>
<feature type="domain" description="PpiC" evidence="1">
    <location>
        <begin position="167"/>
        <end position="256"/>
    </location>
</feature>
<dbReference type="InterPro" id="IPR027304">
    <property type="entry name" value="Trigger_fact/SurA_dom_sf"/>
</dbReference>
<dbReference type="PANTHER" id="PTHR47245">
    <property type="entry name" value="PEPTIDYLPROLYL ISOMERASE"/>
    <property type="match status" value="1"/>
</dbReference>
<gene>
    <name evidence="2" type="ORF">METZ01_LOCUS61333</name>
</gene>
<accession>A0A381SYF0</accession>
<dbReference type="SUPFAM" id="SSF109998">
    <property type="entry name" value="Triger factor/SurA peptide-binding domain-like"/>
    <property type="match status" value="1"/>
</dbReference>
<dbReference type="SUPFAM" id="SSF54534">
    <property type="entry name" value="FKBP-like"/>
    <property type="match status" value="1"/>
</dbReference>
<proteinExistence type="predicted"/>
<protein>
    <recommendedName>
        <fullName evidence="1">PpiC domain-containing protein</fullName>
    </recommendedName>
</protein>
<dbReference type="GO" id="GO:0003755">
    <property type="term" value="F:peptidyl-prolyl cis-trans isomerase activity"/>
    <property type="evidence" value="ECO:0007669"/>
    <property type="project" value="InterPro"/>
</dbReference>
<dbReference type="AlphaFoldDB" id="A0A381SYF0"/>
<name>A0A381SYF0_9ZZZZ</name>
<organism evidence="2">
    <name type="scientific">marine metagenome</name>
    <dbReference type="NCBI Taxonomy" id="408172"/>
    <lineage>
        <taxon>unclassified sequences</taxon>
        <taxon>metagenomes</taxon>
        <taxon>ecological metagenomes</taxon>
    </lineage>
</organism>
<evidence type="ECO:0000313" key="2">
    <source>
        <dbReference type="EMBL" id="SVA08479.1"/>
    </source>
</evidence>
<dbReference type="PROSITE" id="PS50198">
    <property type="entry name" value="PPIC_PPIASE_2"/>
    <property type="match status" value="1"/>
</dbReference>
<reference evidence="2" key="1">
    <citation type="submission" date="2018-05" db="EMBL/GenBank/DDBJ databases">
        <authorList>
            <person name="Lanie J.A."/>
            <person name="Ng W.-L."/>
            <person name="Kazmierczak K.M."/>
            <person name="Andrzejewski T.M."/>
            <person name="Davidsen T.M."/>
            <person name="Wayne K.J."/>
            <person name="Tettelin H."/>
            <person name="Glass J.I."/>
            <person name="Rusch D."/>
            <person name="Podicherti R."/>
            <person name="Tsui H.-C.T."/>
            <person name="Winkler M.E."/>
        </authorList>
    </citation>
    <scope>NUCLEOTIDE SEQUENCE</scope>
</reference>
<dbReference type="PANTHER" id="PTHR47245:SF2">
    <property type="entry name" value="PEPTIDYL-PROLYL CIS-TRANS ISOMERASE HP_0175-RELATED"/>
    <property type="match status" value="1"/>
</dbReference>
<dbReference type="EMBL" id="UINC01003693">
    <property type="protein sequence ID" value="SVA08479.1"/>
    <property type="molecule type" value="Genomic_DNA"/>
</dbReference>
<dbReference type="Pfam" id="PF13624">
    <property type="entry name" value="SurA_N_3"/>
    <property type="match status" value="1"/>
</dbReference>